<evidence type="ECO:0000256" key="1">
    <source>
        <dbReference type="SAM" id="SignalP"/>
    </source>
</evidence>
<name>A0A6A5WAS6_9PLEO</name>
<feature type="chain" id="PRO_5025670996" evidence="1">
    <location>
        <begin position="18"/>
        <end position="148"/>
    </location>
</feature>
<dbReference type="Pfam" id="PF09056">
    <property type="entry name" value="Phospholip_A2_3"/>
    <property type="match status" value="1"/>
</dbReference>
<dbReference type="PANTHER" id="PTHR40787:SF3">
    <property type="entry name" value="PROTEIN TRANSPORT PROTEIN SEC39"/>
    <property type="match status" value="1"/>
</dbReference>
<dbReference type="InterPro" id="IPR015141">
    <property type="entry name" value="PLipase_A2_prok/fun"/>
</dbReference>
<protein>
    <submittedName>
        <fullName evidence="2">Secretory phospholipase A2</fullName>
    </submittedName>
</protein>
<sequence length="148" mass="16969">MRYSIICALGLASTVLAGPLSARETIEETTDNLIFKTSMPDFIKAREAKNPSELNWDADGCSHSPEEPFGFNFKDACNRHDFGYRNTEKQGRRNEELREKLDDQFLKDMTEWCKSGAKGWFGDANACEDTAKVYFEFVREFGKKEMDL</sequence>
<gene>
    <name evidence="2" type="ORF">P154DRAFT_447053</name>
</gene>
<evidence type="ECO:0000313" key="2">
    <source>
        <dbReference type="EMBL" id="KAF1994716.1"/>
    </source>
</evidence>
<accession>A0A6A5WAS6</accession>
<feature type="signal peptide" evidence="1">
    <location>
        <begin position="1"/>
        <end position="17"/>
    </location>
</feature>
<keyword evidence="1" id="KW-0732">Signal</keyword>
<dbReference type="Gene3D" id="1.20.90.10">
    <property type="entry name" value="Phospholipase A2 domain"/>
    <property type="match status" value="1"/>
</dbReference>
<dbReference type="EMBL" id="ML977653">
    <property type="protein sequence ID" value="KAF1994716.1"/>
    <property type="molecule type" value="Genomic_DNA"/>
</dbReference>
<evidence type="ECO:0000313" key="3">
    <source>
        <dbReference type="Proteomes" id="UP000799779"/>
    </source>
</evidence>
<keyword evidence="3" id="KW-1185">Reference proteome</keyword>
<dbReference type="GO" id="GO:0004623">
    <property type="term" value="F:phospholipase A2 activity"/>
    <property type="evidence" value="ECO:0007669"/>
    <property type="project" value="InterPro"/>
</dbReference>
<dbReference type="SUPFAM" id="SSF48619">
    <property type="entry name" value="Phospholipase A2, PLA2"/>
    <property type="match status" value="1"/>
</dbReference>
<proteinExistence type="predicted"/>
<dbReference type="Proteomes" id="UP000799779">
    <property type="component" value="Unassembled WGS sequence"/>
</dbReference>
<dbReference type="AlphaFoldDB" id="A0A6A5WAS6"/>
<dbReference type="InterPro" id="IPR036444">
    <property type="entry name" value="PLipase_A2_dom_sf"/>
</dbReference>
<dbReference type="OrthoDB" id="5120271at2759"/>
<dbReference type="GO" id="GO:0050482">
    <property type="term" value="P:arachidonate secretion"/>
    <property type="evidence" value="ECO:0007669"/>
    <property type="project" value="InterPro"/>
</dbReference>
<dbReference type="PANTHER" id="PTHR40787">
    <property type="entry name" value="SECRETED PROTEIN"/>
    <property type="match status" value="1"/>
</dbReference>
<dbReference type="GO" id="GO:0006644">
    <property type="term" value="P:phospholipid metabolic process"/>
    <property type="evidence" value="ECO:0007669"/>
    <property type="project" value="InterPro"/>
</dbReference>
<organism evidence="2 3">
    <name type="scientific">Amniculicola lignicola CBS 123094</name>
    <dbReference type="NCBI Taxonomy" id="1392246"/>
    <lineage>
        <taxon>Eukaryota</taxon>
        <taxon>Fungi</taxon>
        <taxon>Dikarya</taxon>
        <taxon>Ascomycota</taxon>
        <taxon>Pezizomycotina</taxon>
        <taxon>Dothideomycetes</taxon>
        <taxon>Pleosporomycetidae</taxon>
        <taxon>Pleosporales</taxon>
        <taxon>Amniculicolaceae</taxon>
        <taxon>Amniculicola</taxon>
    </lineage>
</organism>
<reference evidence="2" key="1">
    <citation type="journal article" date="2020" name="Stud. Mycol.">
        <title>101 Dothideomycetes genomes: a test case for predicting lifestyles and emergence of pathogens.</title>
        <authorList>
            <person name="Haridas S."/>
            <person name="Albert R."/>
            <person name="Binder M."/>
            <person name="Bloem J."/>
            <person name="Labutti K."/>
            <person name="Salamov A."/>
            <person name="Andreopoulos B."/>
            <person name="Baker S."/>
            <person name="Barry K."/>
            <person name="Bills G."/>
            <person name="Bluhm B."/>
            <person name="Cannon C."/>
            <person name="Castanera R."/>
            <person name="Culley D."/>
            <person name="Daum C."/>
            <person name="Ezra D."/>
            <person name="Gonzalez J."/>
            <person name="Henrissat B."/>
            <person name="Kuo A."/>
            <person name="Liang C."/>
            <person name="Lipzen A."/>
            <person name="Lutzoni F."/>
            <person name="Magnuson J."/>
            <person name="Mondo S."/>
            <person name="Nolan M."/>
            <person name="Ohm R."/>
            <person name="Pangilinan J."/>
            <person name="Park H.-J."/>
            <person name="Ramirez L."/>
            <person name="Alfaro M."/>
            <person name="Sun H."/>
            <person name="Tritt A."/>
            <person name="Yoshinaga Y."/>
            <person name="Zwiers L.-H."/>
            <person name="Turgeon B."/>
            <person name="Goodwin S."/>
            <person name="Spatafora J."/>
            <person name="Crous P."/>
            <person name="Grigoriev I."/>
        </authorList>
    </citation>
    <scope>NUCLEOTIDE SEQUENCE</scope>
    <source>
        <strain evidence="2">CBS 123094</strain>
    </source>
</reference>